<evidence type="ECO:0000313" key="2">
    <source>
        <dbReference type="EMBL" id="ODJ88393.1"/>
    </source>
</evidence>
<dbReference type="OrthoDB" id="9795530at2"/>
<dbReference type="AlphaFoldDB" id="A0A7Z1AGC5"/>
<keyword evidence="3" id="KW-1185">Reference proteome</keyword>
<evidence type="ECO:0000313" key="3">
    <source>
        <dbReference type="Proteomes" id="UP000094769"/>
    </source>
</evidence>
<dbReference type="InterPro" id="IPR013783">
    <property type="entry name" value="Ig-like_fold"/>
</dbReference>
<dbReference type="RefSeq" id="WP_069122677.1">
    <property type="nucleotide sequence ID" value="NZ_MARB01000006.1"/>
</dbReference>
<sequence>MNEQAHVKVPRTAKMGEVVRIMTKLNHPMESGWRRRQNGEIVPKDLIGEFSCQFNGAEVFKAEFDSGTAGNPYLSFFVRINQSGHFRFIWSGQNGERFYKEADIEVG</sequence>
<dbReference type="Pfam" id="PF08770">
    <property type="entry name" value="SoxZ"/>
    <property type="match status" value="1"/>
</dbReference>
<dbReference type="Gene3D" id="2.60.40.10">
    <property type="entry name" value="Immunoglobulins"/>
    <property type="match status" value="1"/>
</dbReference>
<gene>
    <name evidence="2" type="ORF">CODIS_14000</name>
</gene>
<name>A0A7Z1AGC5_9GAMM</name>
<dbReference type="InterPro" id="IPR014756">
    <property type="entry name" value="Ig_E-set"/>
</dbReference>
<dbReference type="EMBL" id="MARB01000006">
    <property type="protein sequence ID" value="ODJ88393.1"/>
    <property type="molecule type" value="Genomic_DNA"/>
</dbReference>
<dbReference type="Proteomes" id="UP000094769">
    <property type="component" value="Unassembled WGS sequence"/>
</dbReference>
<dbReference type="InterPro" id="IPR014880">
    <property type="entry name" value="SoxZ_dom"/>
</dbReference>
<evidence type="ECO:0000259" key="1">
    <source>
        <dbReference type="Pfam" id="PF08770"/>
    </source>
</evidence>
<reference evidence="2 3" key="1">
    <citation type="submission" date="2016-06" db="EMBL/GenBank/DDBJ databases">
        <title>Genome sequence of endosymbiont of Candidatus Endolucinida thiodiazotropha.</title>
        <authorList>
            <person name="Poehlein A."/>
            <person name="Koenig S."/>
            <person name="Heiden S.E."/>
            <person name="Thuermer A."/>
            <person name="Voget S."/>
            <person name="Daniel R."/>
            <person name="Markert S."/>
            <person name="Gros O."/>
            <person name="Schweder T."/>
        </authorList>
    </citation>
    <scope>NUCLEOTIDE SEQUENCE [LARGE SCALE GENOMIC DNA]</scope>
    <source>
        <strain evidence="2 3">COS</strain>
    </source>
</reference>
<comment type="caution">
    <text evidence="2">The sequence shown here is derived from an EMBL/GenBank/DDBJ whole genome shotgun (WGS) entry which is preliminary data.</text>
</comment>
<protein>
    <submittedName>
        <fullName evidence="2">Sulfur oxidation protein SoxZ</fullName>
    </submittedName>
</protein>
<proteinExistence type="predicted"/>
<accession>A0A7Z1AGC5</accession>
<dbReference type="SUPFAM" id="SSF81296">
    <property type="entry name" value="E set domains"/>
    <property type="match status" value="1"/>
</dbReference>
<feature type="domain" description="Sulphur oxidation protein SoxZ" evidence="1">
    <location>
        <begin position="8"/>
        <end position="102"/>
    </location>
</feature>
<organism evidence="2 3">
    <name type="scientific">Candidatus Thiodiazotropha endolucinida</name>
    <dbReference type="NCBI Taxonomy" id="1655433"/>
    <lineage>
        <taxon>Bacteria</taxon>
        <taxon>Pseudomonadati</taxon>
        <taxon>Pseudomonadota</taxon>
        <taxon>Gammaproteobacteria</taxon>
        <taxon>Chromatiales</taxon>
        <taxon>Sedimenticolaceae</taxon>
        <taxon>Candidatus Thiodiazotropha</taxon>
    </lineage>
</organism>